<gene>
    <name evidence="2" type="ORF">C1645_806673</name>
</gene>
<dbReference type="EMBL" id="QKYT01000253">
    <property type="protein sequence ID" value="RIA88660.1"/>
    <property type="molecule type" value="Genomic_DNA"/>
</dbReference>
<dbReference type="GO" id="GO:0004674">
    <property type="term" value="F:protein serine/threonine kinase activity"/>
    <property type="evidence" value="ECO:0007669"/>
    <property type="project" value="TreeGrafter"/>
</dbReference>
<evidence type="ECO:0000313" key="3">
    <source>
        <dbReference type="Proteomes" id="UP000265703"/>
    </source>
</evidence>
<evidence type="ECO:0000313" key="2">
    <source>
        <dbReference type="EMBL" id="RIA88660.1"/>
    </source>
</evidence>
<dbReference type="InterPro" id="IPR001245">
    <property type="entry name" value="Ser-Thr/Tyr_kinase_cat_dom"/>
</dbReference>
<dbReference type="InterPro" id="IPR011009">
    <property type="entry name" value="Kinase-like_dom_sf"/>
</dbReference>
<comment type="caution">
    <text evidence="2">The sequence shown here is derived from an EMBL/GenBank/DDBJ whole genome shotgun (WGS) entry which is preliminary data.</text>
</comment>
<accession>A0A397SR65</accession>
<feature type="domain" description="Protein kinase" evidence="1">
    <location>
        <begin position="1"/>
        <end position="242"/>
    </location>
</feature>
<dbReference type="Gene3D" id="1.10.510.10">
    <property type="entry name" value="Transferase(Phosphotransferase) domain 1"/>
    <property type="match status" value="3"/>
</dbReference>
<dbReference type="OrthoDB" id="2435576at2759"/>
<dbReference type="InterPro" id="IPR051681">
    <property type="entry name" value="Ser/Thr_Kinases-Pseudokinases"/>
</dbReference>
<dbReference type="Proteomes" id="UP000265703">
    <property type="component" value="Unassembled WGS sequence"/>
</dbReference>
<dbReference type="PROSITE" id="PS50011">
    <property type="entry name" value="PROTEIN_KINASE_DOM"/>
    <property type="match status" value="3"/>
</dbReference>
<dbReference type="PRINTS" id="PR00109">
    <property type="entry name" value="TYRKINASE"/>
</dbReference>
<dbReference type="AlphaFoldDB" id="A0A397SR65"/>
<dbReference type="PANTHER" id="PTHR44329">
    <property type="entry name" value="SERINE/THREONINE-PROTEIN KINASE TNNI3K-RELATED"/>
    <property type="match status" value="1"/>
</dbReference>
<feature type="domain" description="Protein kinase" evidence="1">
    <location>
        <begin position="539"/>
        <end position="800"/>
    </location>
</feature>
<proteinExistence type="predicted"/>
<protein>
    <submittedName>
        <fullName evidence="2">Kinase-like domain-containing protein</fullName>
    </submittedName>
</protein>
<dbReference type="GO" id="GO:0005524">
    <property type="term" value="F:ATP binding"/>
    <property type="evidence" value="ECO:0007669"/>
    <property type="project" value="InterPro"/>
</dbReference>
<sequence length="840" mass="97898">MIPIGGGSILKATWSRTYNLVACKKLRNNQPINMEVVHRGLNMYKRLDFCSRFIRILGISLDENTNGYLLIMQYADSGNLREYLKQHFSKLTWNDKFILAYQIAEGIKYLHEEDILHRNLHSKNIVIHKGEAKIMLDIVKNTEADHDGFQMISYFDPKLLENHSYEFDKKSDIYSLGVLMWELSSGNPPFIDNESKLINGFREEPIPNTPNEYKKLYELCWHSEPELRPSIIKVFNKLGKMLYAQNNKILKPSEFIKAIQYYNLVNVIKIDELSEKSKISKNLLKATWKKTVVCKRFKDIQLNGAFLHELKMHKKLNFWSRITCILGISIDEINKEYLLVMQYADSGNLREYLKHNFSTLTWDDKIKLAYQITEGIQYFHDKDIFHRYLNSKNIVIHQGEAKIMLDIVKNTETEYFNDSEMISYIDPKLLENPSYEYDDKSDIYSLGVIMWELTSGHPPNNGNILKSHLIDGYREKSILGISKEYLNLYKSCWNSEPNARPSINQVFSKLEDMKKTLGSELINQIKKSGLVKIIDKNELLNMTEFDGGHFGVISKATWKKTNNTVICKRLKNNASISNKPIDALLHELKMHRRLDFCQRIIRILGISLDEKSKEYLLIMQYADNGDLRKYLKQNFSNLIWDDKIKFAYQITEGIKYLHGEKILHRDLHSGNIVIHQGEAKIIDLGIAKSTETETQFHSGVFGMIAYIDPKLFEDHSYKYDNKSDIYSLGVLMWELSSGKPPFADEKNENILKYQLIDGRREEKIPETPSDYLKLYKLCWDPDPNLRPTIDKVFIDLGRMLGIQDDNINDNDIQVLENNENEQIKNFGNDNNDLSVPDEMM</sequence>
<dbReference type="InterPro" id="IPR000719">
    <property type="entry name" value="Prot_kinase_dom"/>
</dbReference>
<dbReference type="SUPFAM" id="SSF56112">
    <property type="entry name" value="Protein kinase-like (PK-like)"/>
    <property type="match status" value="3"/>
</dbReference>
<dbReference type="STRING" id="658196.A0A397SR65"/>
<name>A0A397SR65_9GLOM</name>
<keyword evidence="2" id="KW-0418">Kinase</keyword>
<keyword evidence="2" id="KW-0808">Transferase</keyword>
<keyword evidence="3" id="KW-1185">Reference proteome</keyword>
<reference evidence="2 3" key="1">
    <citation type="submission" date="2018-06" db="EMBL/GenBank/DDBJ databases">
        <title>Comparative genomics reveals the genomic features of Rhizophagus irregularis, R. cerebriforme, R. diaphanum and Gigaspora rosea, and their symbiotic lifestyle signature.</title>
        <authorList>
            <person name="Morin E."/>
            <person name="San Clemente H."/>
            <person name="Chen E.C.H."/>
            <person name="De La Providencia I."/>
            <person name="Hainaut M."/>
            <person name="Kuo A."/>
            <person name="Kohler A."/>
            <person name="Murat C."/>
            <person name="Tang N."/>
            <person name="Roy S."/>
            <person name="Loubradou J."/>
            <person name="Henrissat B."/>
            <person name="Grigoriev I.V."/>
            <person name="Corradi N."/>
            <person name="Roux C."/>
            <person name="Martin F.M."/>
        </authorList>
    </citation>
    <scope>NUCLEOTIDE SEQUENCE [LARGE SCALE GENOMIC DNA]</scope>
    <source>
        <strain evidence="2 3">DAOM 227022</strain>
    </source>
</reference>
<evidence type="ECO:0000259" key="1">
    <source>
        <dbReference type="PROSITE" id="PS50011"/>
    </source>
</evidence>
<feature type="domain" description="Protein kinase" evidence="1">
    <location>
        <begin position="232"/>
        <end position="517"/>
    </location>
</feature>
<organism evidence="2 3">
    <name type="scientific">Glomus cerebriforme</name>
    <dbReference type="NCBI Taxonomy" id="658196"/>
    <lineage>
        <taxon>Eukaryota</taxon>
        <taxon>Fungi</taxon>
        <taxon>Fungi incertae sedis</taxon>
        <taxon>Mucoromycota</taxon>
        <taxon>Glomeromycotina</taxon>
        <taxon>Glomeromycetes</taxon>
        <taxon>Glomerales</taxon>
        <taxon>Glomeraceae</taxon>
        <taxon>Glomus</taxon>
    </lineage>
</organism>
<dbReference type="Pfam" id="PF07714">
    <property type="entry name" value="PK_Tyr_Ser-Thr"/>
    <property type="match status" value="3"/>
</dbReference>